<gene>
    <name evidence="3" type="ORF">CFter6_5123</name>
</gene>
<evidence type="ECO:0000256" key="1">
    <source>
        <dbReference type="SAM" id="SignalP"/>
    </source>
</evidence>
<protein>
    <recommendedName>
        <fullName evidence="2">ABC-type transport auxiliary lipoprotein component domain-containing protein</fullName>
    </recommendedName>
</protein>
<dbReference type="Proteomes" id="UP000072421">
    <property type="component" value="Chromosome"/>
</dbReference>
<evidence type="ECO:0000313" key="4">
    <source>
        <dbReference type="Proteomes" id="UP000072421"/>
    </source>
</evidence>
<dbReference type="OrthoDB" id="5568302at2"/>
<proteinExistence type="predicted"/>
<organism evidence="3">
    <name type="scientific">Collimonas fungivorans</name>
    <dbReference type="NCBI Taxonomy" id="158899"/>
    <lineage>
        <taxon>Bacteria</taxon>
        <taxon>Pseudomonadati</taxon>
        <taxon>Pseudomonadota</taxon>
        <taxon>Betaproteobacteria</taxon>
        <taxon>Burkholderiales</taxon>
        <taxon>Oxalobacteraceae</taxon>
        <taxon>Collimonas</taxon>
    </lineage>
</organism>
<sequence>MTALLKTLSSFLAIALVAGCASKIDAPTQYDLGLLPPATAIAAPTLPAVSLADVNAPAWLDNNMMYFRLAYANQLQPRPYAGSRWTMPPAQLFQQRLKSRLAQAGGTVLALSDAALNIPVLRIDMDDFTQTFDTPSHSLATLQVRASLFNGRTLLAQKSFSRQAATPSADAAGAASAFVAANDGVIDDLMGWLATVAPKK</sequence>
<evidence type="ECO:0000313" key="3">
    <source>
        <dbReference type="EMBL" id="AMO97693.1"/>
    </source>
</evidence>
<dbReference type="Pfam" id="PF03886">
    <property type="entry name" value="ABC_trans_aux"/>
    <property type="match status" value="1"/>
</dbReference>
<accession>A0A127PIY2</accession>
<feature type="domain" description="ABC-type transport auxiliary lipoprotein component" evidence="2">
    <location>
        <begin position="31"/>
        <end position="181"/>
    </location>
</feature>
<dbReference type="Gene3D" id="3.40.50.10610">
    <property type="entry name" value="ABC-type transport auxiliary lipoprotein component"/>
    <property type="match status" value="1"/>
</dbReference>
<dbReference type="AlphaFoldDB" id="A0A127PIY2"/>
<dbReference type="RefSeq" id="WP_061541944.1">
    <property type="nucleotide sequence ID" value="NZ_CP013232.1"/>
</dbReference>
<feature type="signal peptide" evidence="1">
    <location>
        <begin position="1"/>
        <end position="23"/>
    </location>
</feature>
<evidence type="ECO:0000259" key="2">
    <source>
        <dbReference type="Pfam" id="PF03886"/>
    </source>
</evidence>
<dbReference type="EMBL" id="CP013232">
    <property type="protein sequence ID" value="AMO97693.1"/>
    <property type="molecule type" value="Genomic_DNA"/>
</dbReference>
<name>A0A127PIY2_9BURK</name>
<dbReference type="PROSITE" id="PS51257">
    <property type="entry name" value="PROKAR_LIPOPROTEIN"/>
    <property type="match status" value="1"/>
</dbReference>
<reference evidence="3 4" key="1">
    <citation type="submission" date="2015-11" db="EMBL/GenBank/DDBJ databases">
        <title>Exploring the genomic traits of fungus-feeding bacterial genus Collimonas.</title>
        <authorList>
            <person name="Song C."/>
            <person name="Schmidt R."/>
            <person name="de Jager V."/>
            <person name="Krzyzanowska D."/>
            <person name="Jongedijk E."/>
            <person name="Cankar K."/>
            <person name="Beekwilder J."/>
            <person name="van Veen A."/>
            <person name="de Boer W."/>
            <person name="van Veen J.A."/>
            <person name="Garbeva P."/>
        </authorList>
    </citation>
    <scope>NUCLEOTIDE SEQUENCE [LARGE SCALE GENOMIC DNA]</scope>
    <source>
        <strain evidence="3 4">Ter6</strain>
    </source>
</reference>
<feature type="chain" id="PRO_5007277101" description="ABC-type transport auxiliary lipoprotein component domain-containing protein" evidence="1">
    <location>
        <begin position="24"/>
        <end position="200"/>
    </location>
</feature>
<dbReference type="PATRIC" id="fig|158899.10.peg.5047"/>
<dbReference type="SUPFAM" id="SSF159594">
    <property type="entry name" value="XCC0632-like"/>
    <property type="match status" value="1"/>
</dbReference>
<dbReference type="InterPro" id="IPR005586">
    <property type="entry name" value="ABC_trans_aux"/>
</dbReference>
<keyword evidence="1" id="KW-0732">Signal</keyword>